<keyword evidence="1" id="KW-0472">Membrane</keyword>
<dbReference type="InterPro" id="IPR036938">
    <property type="entry name" value="PAP2/HPO_sf"/>
</dbReference>
<keyword evidence="1" id="KW-0812">Transmembrane</keyword>
<dbReference type="SMART" id="SM00014">
    <property type="entry name" value="acidPPc"/>
    <property type="match status" value="1"/>
</dbReference>
<gene>
    <name evidence="3" type="ORF">JAO75_16965</name>
</gene>
<feature type="transmembrane region" description="Helical" evidence="1">
    <location>
        <begin position="19"/>
        <end position="36"/>
    </location>
</feature>
<feature type="transmembrane region" description="Helical" evidence="1">
    <location>
        <begin position="179"/>
        <end position="199"/>
    </location>
</feature>
<protein>
    <submittedName>
        <fullName evidence="3">Phosphatase PAP2 family protein</fullName>
    </submittedName>
</protein>
<organism evidence="3 4">
    <name type="scientific">Microvirga splendida</name>
    <dbReference type="NCBI Taxonomy" id="2795727"/>
    <lineage>
        <taxon>Bacteria</taxon>
        <taxon>Pseudomonadati</taxon>
        <taxon>Pseudomonadota</taxon>
        <taxon>Alphaproteobacteria</taxon>
        <taxon>Hyphomicrobiales</taxon>
        <taxon>Methylobacteriaceae</taxon>
        <taxon>Microvirga</taxon>
    </lineage>
</organism>
<feature type="transmembrane region" description="Helical" evidence="1">
    <location>
        <begin position="211"/>
        <end position="228"/>
    </location>
</feature>
<dbReference type="SUPFAM" id="SSF48317">
    <property type="entry name" value="Acid phosphatase/Vanadium-dependent haloperoxidase"/>
    <property type="match status" value="1"/>
</dbReference>
<comment type="caution">
    <text evidence="3">The sequence shown here is derived from an EMBL/GenBank/DDBJ whole genome shotgun (WGS) entry which is preliminary data.</text>
</comment>
<feature type="domain" description="Phosphatidic acid phosphatase type 2/haloperoxidase" evidence="2">
    <location>
        <begin position="108"/>
        <end position="222"/>
    </location>
</feature>
<dbReference type="CDD" id="cd03392">
    <property type="entry name" value="PAP2_like_2"/>
    <property type="match status" value="1"/>
</dbReference>
<dbReference type="PANTHER" id="PTHR14969">
    <property type="entry name" value="SPHINGOSINE-1-PHOSPHATE PHOSPHOHYDROLASE"/>
    <property type="match status" value="1"/>
</dbReference>
<dbReference type="InterPro" id="IPR000326">
    <property type="entry name" value="PAP2/HPO"/>
</dbReference>
<keyword evidence="4" id="KW-1185">Reference proteome</keyword>
<dbReference type="Proteomes" id="UP000620670">
    <property type="component" value="Unassembled WGS sequence"/>
</dbReference>
<feature type="transmembrane region" description="Helical" evidence="1">
    <location>
        <begin position="109"/>
        <end position="130"/>
    </location>
</feature>
<feature type="transmembrane region" description="Helical" evidence="1">
    <location>
        <begin position="142"/>
        <end position="167"/>
    </location>
</feature>
<name>A0ABS0Y4W3_9HYPH</name>
<keyword evidence="1" id="KW-1133">Transmembrane helix</keyword>
<reference evidence="4" key="1">
    <citation type="submission" date="2020-12" db="EMBL/GenBank/DDBJ databases">
        <title>Hymenobacter sp.</title>
        <authorList>
            <person name="Kim M.K."/>
        </authorList>
    </citation>
    <scope>NUCLEOTIDE SEQUENCE [LARGE SCALE GENOMIC DNA]</scope>
    <source>
        <strain evidence="4">BT325</strain>
    </source>
</reference>
<evidence type="ECO:0000313" key="4">
    <source>
        <dbReference type="Proteomes" id="UP000620670"/>
    </source>
</evidence>
<dbReference type="Gene3D" id="1.20.144.10">
    <property type="entry name" value="Phosphatidic acid phosphatase type 2/haloperoxidase"/>
    <property type="match status" value="2"/>
</dbReference>
<dbReference type="Pfam" id="PF01569">
    <property type="entry name" value="PAP2"/>
    <property type="match status" value="1"/>
</dbReference>
<dbReference type="PANTHER" id="PTHR14969:SF13">
    <property type="entry name" value="AT30094P"/>
    <property type="match status" value="1"/>
</dbReference>
<sequence length="243" mass="26168">MHTGSHTGSVFRRLGRLEWPILVSMLVLAGAVWGFAELADAVVEGDTHAFDRMVLLALHSETDLADPLGPEWLEEMMRDFTALGGVGVLTLLTAAAAGYLLLTGKSRAALALVLSIGGGILLSSLVKTGFDRPRPDLVSHGSYVYTASFPSGHSMMAAVVYLTLGALIARVRPSRRVKAYVLSIAVLVTVLVGISRVYLGVHWPTDVLGGWATGAAWALLCWLGMLWFQRRGKIESEEQPSRI</sequence>
<dbReference type="EMBL" id="JAELXT010000020">
    <property type="protein sequence ID" value="MBJ6127095.1"/>
    <property type="molecule type" value="Genomic_DNA"/>
</dbReference>
<evidence type="ECO:0000313" key="3">
    <source>
        <dbReference type="EMBL" id="MBJ6127095.1"/>
    </source>
</evidence>
<evidence type="ECO:0000256" key="1">
    <source>
        <dbReference type="SAM" id="Phobius"/>
    </source>
</evidence>
<proteinExistence type="predicted"/>
<accession>A0ABS0Y4W3</accession>
<evidence type="ECO:0000259" key="2">
    <source>
        <dbReference type="SMART" id="SM00014"/>
    </source>
</evidence>
<feature type="transmembrane region" description="Helical" evidence="1">
    <location>
        <begin position="80"/>
        <end position="102"/>
    </location>
</feature>